<keyword evidence="1" id="KW-1133">Transmembrane helix</keyword>
<feature type="transmembrane region" description="Helical" evidence="1">
    <location>
        <begin position="108"/>
        <end position="125"/>
    </location>
</feature>
<feature type="transmembrane region" description="Helical" evidence="1">
    <location>
        <begin position="84"/>
        <end position="102"/>
    </location>
</feature>
<feature type="transmembrane region" description="Helical" evidence="1">
    <location>
        <begin position="137"/>
        <end position="157"/>
    </location>
</feature>
<accession>F0LIZ8</accession>
<dbReference type="OrthoDB" id="102194at2157"/>
<feature type="transmembrane region" description="Helical" evidence="1">
    <location>
        <begin position="163"/>
        <end position="183"/>
    </location>
</feature>
<reference evidence="2 3" key="1">
    <citation type="journal article" date="2011" name="J. Bacteriol.">
        <title>Complete genome sequence of the hyperthermophilic, piezophilic, heterotrophic, and carboxydotrophic archaeon Thermococcus barophilus MP.</title>
        <authorList>
            <person name="Vannier P."/>
            <person name="Marteinsson V.T."/>
            <person name="Fridjonsson O.H."/>
            <person name="Oger P."/>
            <person name="Jebbar M."/>
        </authorList>
    </citation>
    <scope>NUCLEOTIDE SEQUENCE [LARGE SCALE GENOMIC DNA]</scope>
    <source>
        <strain evidence="3">DSM 11836 / MP</strain>
    </source>
</reference>
<keyword evidence="1" id="KW-0472">Membrane</keyword>
<evidence type="ECO:0000313" key="3">
    <source>
        <dbReference type="Proteomes" id="UP000007478"/>
    </source>
</evidence>
<dbReference type="Proteomes" id="UP000007478">
    <property type="component" value="Chromosome"/>
</dbReference>
<dbReference type="GeneID" id="10040685"/>
<dbReference type="PATRIC" id="fig|391623.17.peg.367"/>
<dbReference type="eggNOG" id="ENOG502N572">
    <property type="taxonomic scope" value="Archaea"/>
</dbReference>
<evidence type="ECO:0000313" key="2">
    <source>
        <dbReference type="EMBL" id="ADT83344.1"/>
    </source>
</evidence>
<feature type="transmembrane region" description="Helical" evidence="1">
    <location>
        <begin position="59"/>
        <end position="77"/>
    </location>
</feature>
<dbReference type="AlphaFoldDB" id="F0LIZ8"/>
<gene>
    <name evidence="2" type="ordered locus">TERMP_00367</name>
</gene>
<dbReference type="EMBL" id="CP002372">
    <property type="protein sequence ID" value="ADT83344.1"/>
    <property type="molecule type" value="Genomic_DNA"/>
</dbReference>
<keyword evidence="1" id="KW-0812">Transmembrane</keyword>
<sequence>MICPIIREVVEIVIGFSVISLYFSKRFPLMYKSHLALAIGAFFLSEPILDYLFGMDSTILEFIGALLLLWVVERFIAVNKNSRISFYTLIIGGFAGVLGFALNKNLAYFHIGTLTAFAFISLRMGKAVEVVRWEHRDVFLISSIFLFAGAIAFASALFMLSLFLYYGGIFIFMLAVMEIMHGIM</sequence>
<protein>
    <submittedName>
        <fullName evidence="2">Uncharacterized protein</fullName>
    </submittedName>
</protein>
<evidence type="ECO:0000256" key="1">
    <source>
        <dbReference type="SAM" id="Phobius"/>
    </source>
</evidence>
<proteinExistence type="predicted"/>
<dbReference type="RefSeq" id="WP_013466642.1">
    <property type="nucleotide sequence ID" value="NC_014804.1"/>
</dbReference>
<dbReference type="HOGENOM" id="CLU_1465186_0_0_2"/>
<keyword evidence="3" id="KW-1185">Reference proteome</keyword>
<organism evidence="2 3">
    <name type="scientific">Thermococcus barophilus (strain DSM 11836 / MP)</name>
    <dbReference type="NCBI Taxonomy" id="391623"/>
    <lineage>
        <taxon>Archaea</taxon>
        <taxon>Methanobacteriati</taxon>
        <taxon>Methanobacteriota</taxon>
        <taxon>Thermococci</taxon>
        <taxon>Thermococcales</taxon>
        <taxon>Thermococcaceae</taxon>
        <taxon>Thermococcus</taxon>
    </lineage>
</organism>
<name>F0LIZ8_THEBM</name>
<dbReference type="KEGG" id="tba:TERMP_00367"/>
<feature type="transmembrane region" description="Helical" evidence="1">
    <location>
        <begin position="6"/>
        <end position="23"/>
    </location>
</feature>